<dbReference type="GO" id="GO:0005737">
    <property type="term" value="C:cytoplasm"/>
    <property type="evidence" value="ECO:0007669"/>
    <property type="project" value="UniProtKB-SubCell"/>
</dbReference>
<dbReference type="PANTHER" id="PTHR47738:SF2">
    <property type="entry name" value="PTS SYSTEM FRUCTOSE-LIKE EIIA COMPONENT"/>
    <property type="match status" value="1"/>
</dbReference>
<dbReference type="CDD" id="cd00211">
    <property type="entry name" value="PTS_IIA_fru"/>
    <property type="match status" value="1"/>
</dbReference>
<evidence type="ECO:0000256" key="6">
    <source>
        <dbReference type="ARBA" id="ARBA00022683"/>
    </source>
</evidence>
<dbReference type="FunFam" id="3.40.930.10:FF:000009">
    <property type="entry name" value="PTS system, fructose specific IIABC component"/>
    <property type="match status" value="1"/>
</dbReference>
<dbReference type="Gene3D" id="3.40.930.10">
    <property type="entry name" value="Mannitol-specific EII, Chain A"/>
    <property type="match status" value="1"/>
</dbReference>
<reference evidence="8 9" key="1">
    <citation type="submission" date="2015-01" db="EMBL/GenBank/DDBJ databases">
        <title>Genome sequence of Anoxybacillus ayderensis strain AB04.</title>
        <authorList>
            <person name="Belduz A.O."/>
            <person name="Canakci S."/>
            <person name="Chan K.-G."/>
            <person name="Kahar U.M."/>
            <person name="Yaakob A.S."/>
            <person name="Chan C.S."/>
            <person name="Goh K.M."/>
        </authorList>
    </citation>
    <scope>NUCLEOTIDE SEQUENCE [LARGE SCALE GENOMIC DNA]</scope>
    <source>
        <strain evidence="8 9">AB04</strain>
    </source>
</reference>
<dbReference type="PATRIC" id="fig|265546.4.peg.1740"/>
<dbReference type="InterPro" id="IPR051541">
    <property type="entry name" value="PTS_SugarTrans_NitroReg"/>
</dbReference>
<evidence type="ECO:0000256" key="5">
    <source>
        <dbReference type="ARBA" id="ARBA00022679"/>
    </source>
</evidence>
<dbReference type="GO" id="GO:0008982">
    <property type="term" value="F:protein-N(PI)-phosphohistidine-sugar phosphotransferase activity"/>
    <property type="evidence" value="ECO:0007669"/>
    <property type="project" value="InterPro"/>
</dbReference>
<dbReference type="RefSeq" id="WP_042535248.1">
    <property type="nucleotide sequence ID" value="NZ_JXTG01000008.1"/>
</dbReference>
<dbReference type="PROSITE" id="PS00372">
    <property type="entry name" value="PTS_EIIA_TYPE_2_HIS"/>
    <property type="match status" value="1"/>
</dbReference>
<dbReference type="GO" id="GO:0016020">
    <property type="term" value="C:membrane"/>
    <property type="evidence" value="ECO:0007669"/>
    <property type="project" value="InterPro"/>
</dbReference>
<dbReference type="NCBIfam" id="TIGR00848">
    <property type="entry name" value="fruA"/>
    <property type="match status" value="1"/>
</dbReference>
<comment type="caution">
    <text evidence="8">The sequence shown here is derived from an EMBL/GenBank/DDBJ whole genome shotgun (WGS) entry which is preliminary data.</text>
</comment>
<evidence type="ECO:0000259" key="7">
    <source>
        <dbReference type="PROSITE" id="PS51094"/>
    </source>
</evidence>
<keyword evidence="4" id="KW-0762">Sugar transport</keyword>
<sequence>MTVTQLMTKQLVKLQLDGATKDEIMEEMIGLIDEAGGLVDREQYKQALYDREREGSTGIGFGIAIPHGKSDAVKHPCLAFGMKHEGVDWDSLDGEKVKLIFMIAVPERYAGNEHLKILQLLARKLMDETFREQLLTVRKVEDVLQLFETFQS</sequence>
<keyword evidence="5" id="KW-0808">Transferase</keyword>
<accession>A0A0D0G6K7</accession>
<evidence type="ECO:0000256" key="4">
    <source>
        <dbReference type="ARBA" id="ARBA00022597"/>
    </source>
</evidence>
<evidence type="ECO:0000313" key="9">
    <source>
        <dbReference type="Proteomes" id="UP000032047"/>
    </source>
</evidence>
<keyword evidence="9" id="KW-1185">Reference proteome</keyword>
<dbReference type="Pfam" id="PF00359">
    <property type="entry name" value="PTS_EIIA_2"/>
    <property type="match status" value="1"/>
</dbReference>
<evidence type="ECO:0000256" key="3">
    <source>
        <dbReference type="ARBA" id="ARBA00022553"/>
    </source>
</evidence>
<keyword evidence="6" id="KW-0598">Phosphotransferase system</keyword>
<dbReference type="SUPFAM" id="SSF55804">
    <property type="entry name" value="Phoshotransferase/anion transport protein"/>
    <property type="match status" value="1"/>
</dbReference>
<gene>
    <name evidence="8" type="ORF">JV16_01745</name>
</gene>
<dbReference type="PROSITE" id="PS51094">
    <property type="entry name" value="PTS_EIIA_TYPE_2"/>
    <property type="match status" value="1"/>
</dbReference>
<feature type="domain" description="PTS EIIA type-2" evidence="7">
    <location>
        <begin position="5"/>
        <end position="150"/>
    </location>
</feature>
<comment type="subcellular location">
    <subcellularLocation>
        <location evidence="1">Cytoplasm</location>
    </subcellularLocation>
</comment>
<dbReference type="AlphaFoldDB" id="A0A0D0G6K7"/>
<dbReference type="InterPro" id="IPR004715">
    <property type="entry name" value="PTS_IIA_fruc"/>
</dbReference>
<evidence type="ECO:0000256" key="2">
    <source>
        <dbReference type="ARBA" id="ARBA00022448"/>
    </source>
</evidence>
<evidence type="ECO:0000313" key="8">
    <source>
        <dbReference type="EMBL" id="KIP21020.1"/>
    </source>
</evidence>
<evidence type="ECO:0000256" key="1">
    <source>
        <dbReference type="ARBA" id="ARBA00004496"/>
    </source>
</evidence>
<proteinExistence type="predicted"/>
<keyword evidence="3" id="KW-0597">Phosphoprotein</keyword>
<dbReference type="PANTHER" id="PTHR47738">
    <property type="entry name" value="PTS SYSTEM FRUCTOSE-LIKE EIIA COMPONENT-RELATED"/>
    <property type="match status" value="1"/>
</dbReference>
<dbReference type="InterPro" id="IPR002178">
    <property type="entry name" value="PTS_EIIA_type-2_dom"/>
</dbReference>
<organism evidence="8 9">
    <name type="scientific">Anoxybacillus ayderensis</name>
    <dbReference type="NCBI Taxonomy" id="265546"/>
    <lineage>
        <taxon>Bacteria</taxon>
        <taxon>Bacillati</taxon>
        <taxon>Bacillota</taxon>
        <taxon>Bacilli</taxon>
        <taxon>Bacillales</taxon>
        <taxon>Anoxybacillaceae</taxon>
        <taxon>Anoxybacillus</taxon>
    </lineage>
</organism>
<name>A0A0D0G6K7_9BACL</name>
<keyword evidence="2" id="KW-0813">Transport</keyword>
<protein>
    <submittedName>
        <fullName evidence="8">EIIBCA-Man</fullName>
    </submittedName>
</protein>
<dbReference type="InterPro" id="IPR016152">
    <property type="entry name" value="PTrfase/Anion_transptr"/>
</dbReference>
<dbReference type="EMBL" id="JXTG01000008">
    <property type="protein sequence ID" value="KIP21020.1"/>
    <property type="molecule type" value="Genomic_DNA"/>
</dbReference>
<dbReference type="GO" id="GO:0009401">
    <property type="term" value="P:phosphoenolpyruvate-dependent sugar phosphotransferase system"/>
    <property type="evidence" value="ECO:0007669"/>
    <property type="project" value="UniProtKB-KW"/>
</dbReference>
<dbReference type="Proteomes" id="UP000032047">
    <property type="component" value="Unassembled WGS sequence"/>
</dbReference>